<dbReference type="OrthoDB" id="572766at2"/>
<evidence type="ECO:0000313" key="2">
    <source>
        <dbReference type="Proteomes" id="UP000000268"/>
    </source>
</evidence>
<keyword evidence="1" id="KW-0614">Plasmid</keyword>
<dbReference type="EMBL" id="CP000838">
    <property type="protein sequence ID" value="ABW31519.1"/>
    <property type="molecule type" value="Genomic_DNA"/>
</dbReference>
<dbReference type="KEGG" id="amr:AM1_A0010"/>
<evidence type="ECO:0008006" key="3">
    <source>
        <dbReference type="Google" id="ProtNLM"/>
    </source>
</evidence>
<dbReference type="RefSeq" id="WP_012166522.1">
    <property type="nucleotide sequence ID" value="NC_009926.1"/>
</dbReference>
<protein>
    <recommendedName>
        <fullName evidence="3">DUF3768 domain-containing protein</fullName>
    </recommendedName>
</protein>
<organism evidence="1 2">
    <name type="scientific">Acaryochloris marina (strain MBIC 11017)</name>
    <dbReference type="NCBI Taxonomy" id="329726"/>
    <lineage>
        <taxon>Bacteria</taxon>
        <taxon>Bacillati</taxon>
        <taxon>Cyanobacteriota</taxon>
        <taxon>Cyanophyceae</taxon>
        <taxon>Acaryochloridales</taxon>
        <taxon>Acaryochloridaceae</taxon>
        <taxon>Acaryochloris</taxon>
    </lineage>
</organism>
<sequence length="114" mass="12954">MATIEATHASTIAELNDEFRQGNHSLGRIFTTHGVDALSSEDQQELFRLVRTFDDFNPSNDPYGEHNFGCIKFKGEVFNWKIDYFAPNLIHGSVDPSDLTKTTRVLTLMHSSEY</sequence>
<evidence type="ECO:0000313" key="1">
    <source>
        <dbReference type="EMBL" id="ABW31519.1"/>
    </source>
</evidence>
<dbReference type="AlphaFoldDB" id="A8ZK19"/>
<geneLocation type="plasmid" evidence="1 2">
    <name>pREB1</name>
</geneLocation>
<dbReference type="HOGENOM" id="CLU_125485_0_0_3"/>
<dbReference type="Pfam" id="PF12599">
    <property type="entry name" value="DUF3768"/>
    <property type="match status" value="1"/>
</dbReference>
<gene>
    <name evidence="1" type="ordered locus">AM1_A0010</name>
</gene>
<dbReference type="InterPro" id="IPR022243">
    <property type="entry name" value="DUF3768"/>
</dbReference>
<accession>A8ZK19</accession>
<proteinExistence type="predicted"/>
<name>A8ZK19_ACAM1</name>
<keyword evidence="2" id="KW-1185">Reference proteome</keyword>
<reference evidence="1 2" key="1">
    <citation type="journal article" date="2008" name="Proc. Natl. Acad. Sci. U.S.A.">
        <title>Niche adaptation and genome expansion in the chlorophyll d-producing cyanobacterium Acaryochloris marina.</title>
        <authorList>
            <person name="Swingley W.D."/>
            <person name="Chen M."/>
            <person name="Cheung P.C."/>
            <person name="Conrad A.L."/>
            <person name="Dejesa L.C."/>
            <person name="Hao J."/>
            <person name="Honchak B.M."/>
            <person name="Karbach L.E."/>
            <person name="Kurdoglu A."/>
            <person name="Lahiri S."/>
            <person name="Mastrian S.D."/>
            <person name="Miyashita H."/>
            <person name="Page L."/>
            <person name="Ramakrishna P."/>
            <person name="Satoh S."/>
            <person name="Sattley W.M."/>
            <person name="Shimada Y."/>
            <person name="Taylor H.L."/>
            <person name="Tomo T."/>
            <person name="Tsuchiya T."/>
            <person name="Wang Z.T."/>
            <person name="Raymond J."/>
            <person name="Mimuro M."/>
            <person name="Blankenship R.E."/>
            <person name="Touchman J.W."/>
        </authorList>
    </citation>
    <scope>NUCLEOTIDE SEQUENCE [LARGE SCALE GENOMIC DNA]</scope>
    <source>
        <strain evidence="2">MBIC 11017</strain>
        <plasmid evidence="2">Plasmid pREB1</plasmid>
    </source>
</reference>
<dbReference type="Proteomes" id="UP000000268">
    <property type="component" value="Plasmid pREB1"/>
</dbReference>